<evidence type="ECO:0000256" key="1">
    <source>
        <dbReference type="ARBA" id="ARBA00004141"/>
    </source>
</evidence>
<keyword evidence="6 8" id="KW-1133">Transmembrane helix</keyword>
<feature type="transmembrane region" description="Helical" evidence="8">
    <location>
        <begin position="107"/>
        <end position="135"/>
    </location>
</feature>
<gene>
    <name evidence="9" type="ORF">JOC48_001276</name>
</gene>
<evidence type="ECO:0000256" key="7">
    <source>
        <dbReference type="ARBA" id="ARBA00023136"/>
    </source>
</evidence>
<evidence type="ECO:0000313" key="9">
    <source>
        <dbReference type="EMBL" id="MBM7570798.1"/>
    </source>
</evidence>
<organism evidence="9 10">
    <name type="scientific">Aquibacillus albus</name>
    <dbReference type="NCBI Taxonomy" id="1168171"/>
    <lineage>
        <taxon>Bacteria</taxon>
        <taxon>Bacillati</taxon>
        <taxon>Bacillota</taxon>
        <taxon>Bacilli</taxon>
        <taxon>Bacillales</taxon>
        <taxon>Bacillaceae</taxon>
        <taxon>Aquibacillus</taxon>
    </lineage>
</organism>
<evidence type="ECO:0000256" key="4">
    <source>
        <dbReference type="ARBA" id="ARBA00022544"/>
    </source>
</evidence>
<evidence type="ECO:0000256" key="2">
    <source>
        <dbReference type="ARBA" id="ARBA00007998"/>
    </source>
</evidence>
<accession>A0ABS2MYC5</accession>
<dbReference type="InterPro" id="IPR004761">
    <property type="entry name" value="Spore_GerAB"/>
</dbReference>
<dbReference type="Pfam" id="PF03845">
    <property type="entry name" value="Spore_permease"/>
    <property type="match status" value="1"/>
</dbReference>
<dbReference type="PANTHER" id="PTHR34975:SF2">
    <property type="entry name" value="SPORE GERMINATION PROTEIN A2"/>
    <property type="match status" value="1"/>
</dbReference>
<sequence>MNQTIISQKQFFIFTFMYTVGSAIILAPHILAKVTEQDAWLSVIIGGLIGLLPALLFHWIGQQLKEEDFFGMIQTVFGRVVGKMVIFLYVSFFIFLSALLLREIGDFISAIILVSTPRYVTNLLMFLIICMGVFYGIEVVARAAEVLFPWIIILFLPMFIFLIPEFQWDYLLPVLKNGFSPVFEGAFLYFTFPLELITLVVLYPIINKHKQIKKTFLFGLLIGTGLILIVTLYSILVLGPDLSSRNLYPTFTLAKKVNVANFFQRLEVFMAGVWIITIYVKLAVTFYVSAIGIAKLTSLEDYRKILLGLGAVLLALAEFISPDTSAFYDFATGPASILISIYGLMIPIIIAIIMKIGKRKKEKGK</sequence>
<keyword evidence="3" id="KW-0813">Transport</keyword>
<evidence type="ECO:0000256" key="6">
    <source>
        <dbReference type="ARBA" id="ARBA00022989"/>
    </source>
</evidence>
<keyword evidence="7 8" id="KW-0472">Membrane</keyword>
<keyword evidence="4" id="KW-0309">Germination</keyword>
<feature type="transmembrane region" description="Helical" evidence="8">
    <location>
        <begin position="305"/>
        <end position="322"/>
    </location>
</feature>
<feature type="transmembrane region" description="Helical" evidence="8">
    <location>
        <begin position="186"/>
        <end position="206"/>
    </location>
</feature>
<dbReference type="NCBIfam" id="TIGR00912">
    <property type="entry name" value="2A0309"/>
    <property type="match status" value="1"/>
</dbReference>
<evidence type="ECO:0000313" key="10">
    <source>
        <dbReference type="Proteomes" id="UP001296943"/>
    </source>
</evidence>
<feature type="transmembrane region" description="Helical" evidence="8">
    <location>
        <begin position="268"/>
        <end position="293"/>
    </location>
</feature>
<protein>
    <submittedName>
        <fullName evidence="9">Spore germination protein KB</fullName>
    </submittedName>
</protein>
<keyword evidence="5 8" id="KW-0812">Transmembrane</keyword>
<feature type="transmembrane region" description="Helical" evidence="8">
    <location>
        <begin position="12"/>
        <end position="32"/>
    </location>
</feature>
<proteinExistence type="inferred from homology"/>
<comment type="subcellular location">
    <subcellularLocation>
        <location evidence="1">Membrane</location>
        <topology evidence="1">Multi-pass membrane protein</topology>
    </subcellularLocation>
</comment>
<comment type="caution">
    <text evidence="9">The sequence shown here is derived from an EMBL/GenBank/DDBJ whole genome shotgun (WGS) entry which is preliminary data.</text>
</comment>
<dbReference type="EMBL" id="JAFBDR010000005">
    <property type="protein sequence ID" value="MBM7570798.1"/>
    <property type="molecule type" value="Genomic_DNA"/>
</dbReference>
<feature type="transmembrane region" description="Helical" evidence="8">
    <location>
        <begin position="80"/>
        <end position="101"/>
    </location>
</feature>
<dbReference type="PANTHER" id="PTHR34975">
    <property type="entry name" value="SPORE GERMINATION PROTEIN A2"/>
    <property type="match status" value="1"/>
</dbReference>
<keyword evidence="10" id="KW-1185">Reference proteome</keyword>
<feature type="transmembrane region" description="Helical" evidence="8">
    <location>
        <begin position="218"/>
        <end position="239"/>
    </location>
</feature>
<dbReference type="Proteomes" id="UP001296943">
    <property type="component" value="Unassembled WGS sequence"/>
</dbReference>
<reference evidence="9 10" key="1">
    <citation type="submission" date="2021-01" db="EMBL/GenBank/DDBJ databases">
        <title>Genomic Encyclopedia of Type Strains, Phase IV (KMG-IV): sequencing the most valuable type-strain genomes for metagenomic binning, comparative biology and taxonomic classification.</title>
        <authorList>
            <person name="Goeker M."/>
        </authorList>
    </citation>
    <scope>NUCLEOTIDE SEQUENCE [LARGE SCALE GENOMIC DNA]</scope>
    <source>
        <strain evidence="9 10">DSM 23711</strain>
    </source>
</reference>
<name>A0ABS2MYC5_9BACI</name>
<feature type="transmembrane region" description="Helical" evidence="8">
    <location>
        <begin position="334"/>
        <end position="356"/>
    </location>
</feature>
<evidence type="ECO:0000256" key="8">
    <source>
        <dbReference type="SAM" id="Phobius"/>
    </source>
</evidence>
<dbReference type="Gene3D" id="1.10.4160.10">
    <property type="entry name" value="Hydantoin permease"/>
    <property type="match status" value="1"/>
</dbReference>
<evidence type="ECO:0000256" key="5">
    <source>
        <dbReference type="ARBA" id="ARBA00022692"/>
    </source>
</evidence>
<feature type="transmembrane region" description="Helical" evidence="8">
    <location>
        <begin position="147"/>
        <end position="166"/>
    </location>
</feature>
<dbReference type="RefSeq" id="WP_204498213.1">
    <property type="nucleotide sequence ID" value="NZ_JAFBDR010000005.1"/>
</dbReference>
<comment type="similarity">
    <text evidence="2">Belongs to the amino acid-polyamine-organocation (APC) superfamily. Spore germination protein (SGP) (TC 2.A.3.9) family.</text>
</comment>
<evidence type="ECO:0000256" key="3">
    <source>
        <dbReference type="ARBA" id="ARBA00022448"/>
    </source>
</evidence>
<feature type="transmembrane region" description="Helical" evidence="8">
    <location>
        <begin position="38"/>
        <end position="60"/>
    </location>
</feature>